<dbReference type="AlphaFoldDB" id="A0BWI5"/>
<proteinExistence type="predicted"/>
<dbReference type="KEGG" id="ptm:GSPATT00032754001"/>
<dbReference type="EMBL" id="CT868022">
    <property type="protein sequence ID" value="CAK62902.1"/>
    <property type="molecule type" value="Genomic_DNA"/>
</dbReference>
<dbReference type="Proteomes" id="UP000000600">
    <property type="component" value="Unassembled WGS sequence"/>
</dbReference>
<dbReference type="RefSeq" id="XP_001430300.1">
    <property type="nucleotide sequence ID" value="XM_001430263.1"/>
</dbReference>
<accession>A0BWI5</accession>
<gene>
    <name evidence="1" type="ORF">GSPATT00032754001</name>
</gene>
<evidence type="ECO:0000313" key="2">
    <source>
        <dbReference type="Proteomes" id="UP000000600"/>
    </source>
</evidence>
<reference evidence="1 2" key="1">
    <citation type="journal article" date="2006" name="Nature">
        <title>Global trends of whole-genome duplications revealed by the ciliate Paramecium tetraurelia.</title>
        <authorList>
            <consortium name="Genoscope"/>
            <person name="Aury J.-M."/>
            <person name="Jaillon O."/>
            <person name="Duret L."/>
            <person name="Noel B."/>
            <person name="Jubin C."/>
            <person name="Porcel B.M."/>
            <person name="Segurens B."/>
            <person name="Daubin V."/>
            <person name="Anthouard V."/>
            <person name="Aiach N."/>
            <person name="Arnaiz O."/>
            <person name="Billaut A."/>
            <person name="Beisson J."/>
            <person name="Blanc I."/>
            <person name="Bouhouche K."/>
            <person name="Camara F."/>
            <person name="Duharcourt S."/>
            <person name="Guigo R."/>
            <person name="Gogendeau D."/>
            <person name="Katinka M."/>
            <person name="Keller A.-M."/>
            <person name="Kissmehl R."/>
            <person name="Klotz C."/>
            <person name="Koll F."/>
            <person name="Le Moue A."/>
            <person name="Lepere C."/>
            <person name="Malinsky S."/>
            <person name="Nowacki M."/>
            <person name="Nowak J.K."/>
            <person name="Plattner H."/>
            <person name="Poulain J."/>
            <person name="Ruiz F."/>
            <person name="Serrano V."/>
            <person name="Zagulski M."/>
            <person name="Dessen P."/>
            <person name="Betermier M."/>
            <person name="Weissenbach J."/>
            <person name="Scarpelli C."/>
            <person name="Schachter V."/>
            <person name="Sperling L."/>
            <person name="Meyer E."/>
            <person name="Cohen J."/>
            <person name="Wincker P."/>
        </authorList>
    </citation>
    <scope>NUCLEOTIDE SEQUENCE [LARGE SCALE GENOMIC DNA]</scope>
    <source>
        <strain evidence="1 2">Stock d4-2</strain>
    </source>
</reference>
<organism evidence="1 2">
    <name type="scientific">Paramecium tetraurelia</name>
    <dbReference type="NCBI Taxonomy" id="5888"/>
    <lineage>
        <taxon>Eukaryota</taxon>
        <taxon>Sar</taxon>
        <taxon>Alveolata</taxon>
        <taxon>Ciliophora</taxon>
        <taxon>Intramacronucleata</taxon>
        <taxon>Oligohymenophorea</taxon>
        <taxon>Peniculida</taxon>
        <taxon>Parameciidae</taxon>
        <taxon>Paramecium</taxon>
    </lineage>
</organism>
<sequence length="106" mass="12746">MAISIIHIKTIKEEYLTNLYSLTRESKKMKLLTEYYKVRLYHQGRFNSILSYIFNYQYLLQQINTTTNSVQLKDLLSNYGQRKQQKIQLDEIQVTFTKQQTNTLNQ</sequence>
<dbReference type="InParanoid" id="A0BWI5"/>
<keyword evidence="2" id="KW-1185">Reference proteome</keyword>
<evidence type="ECO:0008006" key="3">
    <source>
        <dbReference type="Google" id="ProtNLM"/>
    </source>
</evidence>
<protein>
    <recommendedName>
        <fullName evidence="3">Transmembrane protein</fullName>
    </recommendedName>
</protein>
<name>A0BWI5_PARTE</name>
<evidence type="ECO:0000313" key="1">
    <source>
        <dbReference type="EMBL" id="CAK62902.1"/>
    </source>
</evidence>
<dbReference type="GeneID" id="5016084"/>
<dbReference type="HOGENOM" id="CLU_2228382_0_0_1"/>